<dbReference type="GeneID" id="19208976"/>
<accession>A0A5M3MWB7</accession>
<organism evidence="2 3">
    <name type="scientific">Coniophora puteana (strain RWD-64-598)</name>
    <name type="common">Brown rot fungus</name>
    <dbReference type="NCBI Taxonomy" id="741705"/>
    <lineage>
        <taxon>Eukaryota</taxon>
        <taxon>Fungi</taxon>
        <taxon>Dikarya</taxon>
        <taxon>Basidiomycota</taxon>
        <taxon>Agaricomycotina</taxon>
        <taxon>Agaricomycetes</taxon>
        <taxon>Agaricomycetidae</taxon>
        <taxon>Boletales</taxon>
        <taxon>Coniophorineae</taxon>
        <taxon>Coniophoraceae</taxon>
        <taxon>Coniophora</taxon>
    </lineage>
</organism>
<dbReference type="EMBL" id="JH711576">
    <property type="protein sequence ID" value="EIW83443.1"/>
    <property type="molecule type" value="Genomic_DNA"/>
</dbReference>
<protein>
    <submittedName>
        <fullName evidence="2">Uncharacterized protein</fullName>
    </submittedName>
</protein>
<feature type="compositionally biased region" description="Polar residues" evidence="1">
    <location>
        <begin position="140"/>
        <end position="167"/>
    </location>
</feature>
<evidence type="ECO:0000313" key="3">
    <source>
        <dbReference type="Proteomes" id="UP000053558"/>
    </source>
</evidence>
<evidence type="ECO:0000313" key="2">
    <source>
        <dbReference type="EMBL" id="EIW83443.1"/>
    </source>
</evidence>
<dbReference type="Proteomes" id="UP000053558">
    <property type="component" value="Unassembled WGS sequence"/>
</dbReference>
<gene>
    <name evidence="2" type="ORF">CONPUDRAFT_71989</name>
</gene>
<dbReference type="RefSeq" id="XP_007766476.1">
    <property type="nucleotide sequence ID" value="XM_007768286.1"/>
</dbReference>
<sequence>MYDFQIRDDKRRTKGRLAQIEWARDTLRTMYDYTNTRRDKASDKGITLADDRFDEEYDALDQTQRAFEETLKAETTMQSLRSLIWNKDVDVEQHVKKLEEFWDRTQVSWADLDRRLRQSALSAASQSAASLPIGEGATSLAAQRSGTQPLSVMSPQPTEQRSQSAPLPSQPIPSDAASVLPTEGPTDRLQSPVPKSSASTNGTYSYYDSHSRGNTFQVGGSNNNGTATQVQHHGGTTTYKTLPSPMNERSPSQSGAQVEESNIPGTNDNGRARNTGWGYAVSGDGVVTDGVGVSNVHGNGHVVGGDWSWLAKMNSSGNGNSFQVGGSGNVGSTWQETYHNY</sequence>
<dbReference type="KEGG" id="cput:CONPUDRAFT_71989"/>
<keyword evidence="3" id="KW-1185">Reference proteome</keyword>
<proteinExistence type="predicted"/>
<feature type="compositionally biased region" description="Polar residues" evidence="1">
    <location>
        <begin position="193"/>
        <end position="241"/>
    </location>
</feature>
<name>A0A5M3MWB7_CONPW</name>
<evidence type="ECO:0000256" key="1">
    <source>
        <dbReference type="SAM" id="MobiDB-lite"/>
    </source>
</evidence>
<feature type="compositionally biased region" description="Polar residues" evidence="1">
    <location>
        <begin position="247"/>
        <end position="269"/>
    </location>
</feature>
<reference evidence="3" key="1">
    <citation type="journal article" date="2012" name="Science">
        <title>The Paleozoic origin of enzymatic lignin decomposition reconstructed from 31 fungal genomes.</title>
        <authorList>
            <person name="Floudas D."/>
            <person name="Binder M."/>
            <person name="Riley R."/>
            <person name="Barry K."/>
            <person name="Blanchette R.A."/>
            <person name="Henrissat B."/>
            <person name="Martinez A.T."/>
            <person name="Otillar R."/>
            <person name="Spatafora J.W."/>
            <person name="Yadav J.S."/>
            <person name="Aerts A."/>
            <person name="Benoit I."/>
            <person name="Boyd A."/>
            <person name="Carlson A."/>
            <person name="Copeland A."/>
            <person name="Coutinho P.M."/>
            <person name="de Vries R.P."/>
            <person name="Ferreira P."/>
            <person name="Findley K."/>
            <person name="Foster B."/>
            <person name="Gaskell J."/>
            <person name="Glotzer D."/>
            <person name="Gorecki P."/>
            <person name="Heitman J."/>
            <person name="Hesse C."/>
            <person name="Hori C."/>
            <person name="Igarashi K."/>
            <person name="Jurgens J.A."/>
            <person name="Kallen N."/>
            <person name="Kersten P."/>
            <person name="Kohler A."/>
            <person name="Kuees U."/>
            <person name="Kumar T.K.A."/>
            <person name="Kuo A."/>
            <person name="LaButti K."/>
            <person name="Larrondo L.F."/>
            <person name="Lindquist E."/>
            <person name="Ling A."/>
            <person name="Lombard V."/>
            <person name="Lucas S."/>
            <person name="Lundell T."/>
            <person name="Martin R."/>
            <person name="McLaughlin D.J."/>
            <person name="Morgenstern I."/>
            <person name="Morin E."/>
            <person name="Murat C."/>
            <person name="Nagy L.G."/>
            <person name="Nolan M."/>
            <person name="Ohm R.A."/>
            <person name="Patyshakuliyeva A."/>
            <person name="Rokas A."/>
            <person name="Ruiz-Duenas F.J."/>
            <person name="Sabat G."/>
            <person name="Salamov A."/>
            <person name="Samejima M."/>
            <person name="Schmutz J."/>
            <person name="Slot J.C."/>
            <person name="St John F."/>
            <person name="Stenlid J."/>
            <person name="Sun H."/>
            <person name="Sun S."/>
            <person name="Syed K."/>
            <person name="Tsang A."/>
            <person name="Wiebenga A."/>
            <person name="Young D."/>
            <person name="Pisabarro A."/>
            <person name="Eastwood D.C."/>
            <person name="Martin F."/>
            <person name="Cullen D."/>
            <person name="Grigoriev I.V."/>
            <person name="Hibbett D.S."/>
        </authorList>
    </citation>
    <scope>NUCLEOTIDE SEQUENCE [LARGE SCALE GENOMIC DNA]</scope>
    <source>
        <strain evidence="3">RWD-64-598 SS2</strain>
    </source>
</reference>
<comment type="caution">
    <text evidence="2">The sequence shown here is derived from an EMBL/GenBank/DDBJ whole genome shotgun (WGS) entry which is preliminary data.</text>
</comment>
<feature type="region of interest" description="Disordered" evidence="1">
    <location>
        <begin position="137"/>
        <end position="273"/>
    </location>
</feature>
<dbReference type="AlphaFoldDB" id="A0A5M3MWB7"/>